<keyword evidence="2" id="KW-1185">Reference proteome</keyword>
<comment type="caution">
    <text evidence="1">The sequence shown here is derived from an EMBL/GenBank/DDBJ whole genome shotgun (WGS) entry which is preliminary data.</text>
</comment>
<evidence type="ECO:0000313" key="2">
    <source>
        <dbReference type="Proteomes" id="UP000292052"/>
    </source>
</evidence>
<dbReference type="OrthoDB" id="8195099at2759"/>
<proteinExistence type="predicted"/>
<name>A0A482VS38_ASBVE</name>
<organism evidence="1 2">
    <name type="scientific">Asbolus verrucosus</name>
    <name type="common">Desert ironclad beetle</name>
    <dbReference type="NCBI Taxonomy" id="1661398"/>
    <lineage>
        <taxon>Eukaryota</taxon>
        <taxon>Metazoa</taxon>
        <taxon>Ecdysozoa</taxon>
        <taxon>Arthropoda</taxon>
        <taxon>Hexapoda</taxon>
        <taxon>Insecta</taxon>
        <taxon>Pterygota</taxon>
        <taxon>Neoptera</taxon>
        <taxon>Endopterygota</taxon>
        <taxon>Coleoptera</taxon>
        <taxon>Polyphaga</taxon>
        <taxon>Cucujiformia</taxon>
        <taxon>Tenebrionidae</taxon>
        <taxon>Pimeliinae</taxon>
        <taxon>Asbolus</taxon>
    </lineage>
</organism>
<dbReference type="Proteomes" id="UP000292052">
    <property type="component" value="Unassembled WGS sequence"/>
</dbReference>
<dbReference type="PANTHER" id="PTHR47326:SF1">
    <property type="entry name" value="HTH PSQ-TYPE DOMAIN-CONTAINING PROTEIN"/>
    <property type="match status" value="1"/>
</dbReference>
<dbReference type="PANTHER" id="PTHR47326">
    <property type="entry name" value="TRANSPOSABLE ELEMENT TC3 TRANSPOSASE-LIKE PROTEIN"/>
    <property type="match status" value="1"/>
</dbReference>
<protein>
    <submittedName>
        <fullName evidence="1">Uncharacterized protein</fullName>
    </submittedName>
</protein>
<sequence>NPHELLCVEAVQQLREADYPVRVEYCRWFLNTPNENLLNLSFITDEAGFYLDVYVNSQNMRWWSSEKLERVGKARDYYANLQKFFEEFMTTKLWTLVFNKTVPLHMRP</sequence>
<dbReference type="AlphaFoldDB" id="A0A482VS38"/>
<reference evidence="1 2" key="1">
    <citation type="submission" date="2017-03" db="EMBL/GenBank/DDBJ databases">
        <title>Genome of the blue death feigning beetle - Asbolus verrucosus.</title>
        <authorList>
            <person name="Rider S.D."/>
        </authorList>
    </citation>
    <scope>NUCLEOTIDE SEQUENCE [LARGE SCALE GENOMIC DNA]</scope>
    <source>
        <strain evidence="1">Butters</strain>
        <tissue evidence="1">Head and leg muscle</tissue>
    </source>
</reference>
<evidence type="ECO:0000313" key="1">
    <source>
        <dbReference type="EMBL" id="RZC35752.1"/>
    </source>
</evidence>
<accession>A0A482VS38</accession>
<dbReference type="EMBL" id="QDEB01068175">
    <property type="protein sequence ID" value="RZC35752.1"/>
    <property type="molecule type" value="Genomic_DNA"/>
</dbReference>
<feature type="non-terminal residue" evidence="1">
    <location>
        <position position="1"/>
    </location>
</feature>
<gene>
    <name evidence="1" type="ORF">BDFB_010130</name>
</gene>